<organism evidence="4 5">
    <name type="scientific">Meganyctiphanes norvegica</name>
    <name type="common">Northern krill</name>
    <name type="synonym">Thysanopoda norvegica</name>
    <dbReference type="NCBI Taxonomy" id="48144"/>
    <lineage>
        <taxon>Eukaryota</taxon>
        <taxon>Metazoa</taxon>
        <taxon>Ecdysozoa</taxon>
        <taxon>Arthropoda</taxon>
        <taxon>Crustacea</taxon>
        <taxon>Multicrustacea</taxon>
        <taxon>Malacostraca</taxon>
        <taxon>Eumalacostraca</taxon>
        <taxon>Eucarida</taxon>
        <taxon>Euphausiacea</taxon>
        <taxon>Euphausiidae</taxon>
        <taxon>Meganyctiphanes</taxon>
    </lineage>
</organism>
<dbReference type="InterPro" id="IPR036291">
    <property type="entry name" value="NAD(P)-bd_dom_sf"/>
</dbReference>
<dbReference type="PRINTS" id="PR00080">
    <property type="entry name" value="SDRFAMILY"/>
</dbReference>
<dbReference type="Proteomes" id="UP001497623">
    <property type="component" value="Unassembled WGS sequence"/>
</dbReference>
<evidence type="ECO:0008006" key="6">
    <source>
        <dbReference type="Google" id="ProtNLM"/>
    </source>
</evidence>
<evidence type="ECO:0000256" key="3">
    <source>
        <dbReference type="RuleBase" id="RU000363"/>
    </source>
</evidence>
<evidence type="ECO:0000313" key="5">
    <source>
        <dbReference type="Proteomes" id="UP001497623"/>
    </source>
</evidence>
<comment type="caution">
    <text evidence="4">The sequence shown here is derived from an EMBL/GenBank/DDBJ whole genome shotgun (WGS) entry which is preliminary data.</text>
</comment>
<reference evidence="4 5" key="1">
    <citation type="submission" date="2024-05" db="EMBL/GenBank/DDBJ databases">
        <authorList>
            <person name="Wallberg A."/>
        </authorList>
    </citation>
    <scope>NUCLEOTIDE SEQUENCE [LARGE SCALE GENOMIC DNA]</scope>
</reference>
<name>A0AAV2Q693_MEGNR</name>
<gene>
    <name evidence="4" type="ORF">MNOR_LOCUS9065</name>
</gene>
<dbReference type="GO" id="GO:0016616">
    <property type="term" value="F:oxidoreductase activity, acting on the CH-OH group of donors, NAD or NADP as acceptor"/>
    <property type="evidence" value="ECO:0007669"/>
    <property type="project" value="UniProtKB-ARBA"/>
</dbReference>
<dbReference type="FunFam" id="3.40.50.720:FF:000047">
    <property type="entry name" value="NADP-dependent L-serine/L-allo-threonine dehydrogenase"/>
    <property type="match status" value="1"/>
</dbReference>
<dbReference type="AlphaFoldDB" id="A0AAV2Q693"/>
<dbReference type="SUPFAM" id="SSF51735">
    <property type="entry name" value="NAD(P)-binding Rossmann-fold domains"/>
    <property type="match status" value="1"/>
</dbReference>
<evidence type="ECO:0000313" key="4">
    <source>
        <dbReference type="EMBL" id="CAL4073242.1"/>
    </source>
</evidence>
<evidence type="ECO:0000256" key="2">
    <source>
        <dbReference type="ARBA" id="ARBA00023002"/>
    </source>
</evidence>
<dbReference type="Pfam" id="PF00106">
    <property type="entry name" value="adh_short"/>
    <property type="match status" value="1"/>
</dbReference>
<sequence length="239" mass="25898">MDIWNGRVAVVTGASVGIGAAICRVLVEHGMKVVGAARNVQKIADLSSELSGQPGSLQAVECDLRQDKDVMRLFADVQHQYGRIDVCINNAGLSYNHSLLEGSPEEWREMLDVNVVALCLCTREAIRIMREANVGHGQIIHISSMTGHCVVNFAPSHFYAGTKHAVKALTEGLRQELRDAKSNIRVAAISPGGVETNLLAHMTGDAAVAKEIYASMKHLQPSDIAESVLYILKQPPHVQ</sequence>
<evidence type="ECO:0000256" key="1">
    <source>
        <dbReference type="ARBA" id="ARBA00006484"/>
    </source>
</evidence>
<dbReference type="PRINTS" id="PR00081">
    <property type="entry name" value="GDHRDH"/>
</dbReference>
<dbReference type="Gene3D" id="3.40.50.720">
    <property type="entry name" value="NAD(P)-binding Rossmann-like Domain"/>
    <property type="match status" value="1"/>
</dbReference>
<dbReference type="PANTHER" id="PTHR43115">
    <property type="entry name" value="DEHYDROGENASE/REDUCTASE SDR FAMILY MEMBER 11"/>
    <property type="match status" value="1"/>
</dbReference>
<feature type="non-terminal residue" evidence="4">
    <location>
        <position position="239"/>
    </location>
</feature>
<keyword evidence="2" id="KW-0560">Oxidoreductase</keyword>
<proteinExistence type="inferred from homology"/>
<dbReference type="PANTHER" id="PTHR43115:SF4">
    <property type="entry name" value="DEHYDROGENASE_REDUCTASE SDR FAMILY MEMBER 11"/>
    <property type="match status" value="1"/>
</dbReference>
<keyword evidence="5" id="KW-1185">Reference proteome</keyword>
<dbReference type="InterPro" id="IPR002347">
    <property type="entry name" value="SDR_fam"/>
</dbReference>
<comment type="similarity">
    <text evidence="1 3">Belongs to the short-chain dehydrogenases/reductases (SDR) family.</text>
</comment>
<dbReference type="EMBL" id="CAXKWB010004304">
    <property type="protein sequence ID" value="CAL4073242.1"/>
    <property type="molecule type" value="Genomic_DNA"/>
</dbReference>
<protein>
    <recommendedName>
        <fullName evidence="6">Dehydrogenase/reductase SDR family member 11</fullName>
    </recommendedName>
</protein>
<accession>A0AAV2Q693</accession>